<sequence>MIKAVLIDIDDTIFDFEKCSKNSFLKTLEKFNLKFKEEDFSYFNKVNDILWTKQKLGEINIKEVFIKRDYLMGKYFNIDIEKGLFNDLFVKFLYDEIEMVDGIEDLLLYLSDKYKIFTASNGIFKMQENRLKKSNLDKYFDKIFVSDKIGYEKPDKKFFQKIMDLTKFSNDDLIMIGDSIKSDIIGAKNSKIKSIYFNKEDKKISDKNFTYQVKNLSEIKKIL</sequence>
<protein>
    <submittedName>
        <fullName evidence="1">HAD-hydrolase YfnB</fullName>
        <ecNumber evidence="1">3.-.-.-</ecNumber>
    </submittedName>
</protein>
<dbReference type="SFLD" id="SFLDS00003">
    <property type="entry name" value="Haloacid_Dehalogenase"/>
    <property type="match status" value="1"/>
</dbReference>
<proteinExistence type="predicted"/>
<keyword evidence="1" id="KW-0378">Hydrolase</keyword>
<dbReference type="NCBIfam" id="TIGR02254">
    <property type="entry name" value="YjjG_YfnB"/>
    <property type="match status" value="1"/>
</dbReference>
<dbReference type="AlphaFoldDB" id="A0A6N2R1S5"/>
<dbReference type="NCBIfam" id="TIGR01549">
    <property type="entry name" value="HAD-SF-IA-v1"/>
    <property type="match status" value="1"/>
</dbReference>
<reference evidence="1" key="1">
    <citation type="submission" date="2019-11" db="EMBL/GenBank/DDBJ databases">
        <authorList>
            <person name="Feng L."/>
        </authorList>
    </citation>
    <scope>NUCLEOTIDE SEQUENCE</scope>
    <source>
        <strain evidence="1">AvaginalisLFYP127</strain>
    </source>
</reference>
<dbReference type="InterPro" id="IPR041492">
    <property type="entry name" value="HAD_2"/>
</dbReference>
<organism evidence="1">
    <name type="scientific">Anaerococcus vaginalis</name>
    <dbReference type="NCBI Taxonomy" id="33037"/>
    <lineage>
        <taxon>Bacteria</taxon>
        <taxon>Bacillati</taxon>
        <taxon>Bacillota</taxon>
        <taxon>Tissierellia</taxon>
        <taxon>Tissierellales</taxon>
        <taxon>Peptoniphilaceae</taxon>
        <taxon>Anaerococcus</taxon>
    </lineage>
</organism>
<dbReference type="InterPro" id="IPR036412">
    <property type="entry name" value="HAD-like_sf"/>
</dbReference>
<dbReference type="RefSeq" id="WP_156328396.1">
    <property type="nucleotide sequence ID" value="NZ_CACRSW010000001.1"/>
</dbReference>
<dbReference type="SFLD" id="SFLDG01129">
    <property type="entry name" value="C1.5:_HAD__Beta-PGM__Phosphata"/>
    <property type="match status" value="1"/>
</dbReference>
<accession>A0A6N2R1S5</accession>
<dbReference type="EMBL" id="CACRSW010000001">
    <property type="protein sequence ID" value="VYS74714.1"/>
    <property type="molecule type" value="Genomic_DNA"/>
</dbReference>
<dbReference type="Gene3D" id="1.10.150.240">
    <property type="entry name" value="Putative phosphatase, domain 2"/>
    <property type="match status" value="1"/>
</dbReference>
<dbReference type="InterPro" id="IPR006439">
    <property type="entry name" value="HAD-SF_hydro_IA"/>
</dbReference>
<dbReference type="InterPro" id="IPR023198">
    <property type="entry name" value="PGP-like_dom2"/>
</dbReference>
<dbReference type="InterPro" id="IPR011951">
    <property type="entry name" value="HAD-SF_hydro_IA_YjjG/PynA"/>
</dbReference>
<dbReference type="InterPro" id="IPR052550">
    <property type="entry name" value="Pyrimidine_5'-ntase_YjjG"/>
</dbReference>
<dbReference type="Pfam" id="PF13419">
    <property type="entry name" value="HAD_2"/>
    <property type="match status" value="1"/>
</dbReference>
<dbReference type="SUPFAM" id="SSF56784">
    <property type="entry name" value="HAD-like"/>
    <property type="match status" value="1"/>
</dbReference>
<dbReference type="PANTHER" id="PTHR47478:SF1">
    <property type="entry name" value="PYRIMIDINE 5'-NUCLEOTIDASE YJJG"/>
    <property type="match status" value="1"/>
</dbReference>
<evidence type="ECO:0000313" key="1">
    <source>
        <dbReference type="EMBL" id="VYS74714.1"/>
    </source>
</evidence>
<dbReference type="Gene3D" id="3.40.50.1000">
    <property type="entry name" value="HAD superfamily/HAD-like"/>
    <property type="match status" value="1"/>
</dbReference>
<name>A0A6N2R1S5_9FIRM</name>
<dbReference type="PANTHER" id="PTHR47478">
    <property type="match status" value="1"/>
</dbReference>
<gene>
    <name evidence="1" type="primary">yfnB</name>
    <name evidence="1" type="ORF">AVLFYP127_00155</name>
</gene>
<dbReference type="EC" id="3.-.-.-" evidence="1"/>
<dbReference type="GO" id="GO:0008253">
    <property type="term" value="F:5'-nucleotidase activity"/>
    <property type="evidence" value="ECO:0007669"/>
    <property type="project" value="InterPro"/>
</dbReference>
<dbReference type="InterPro" id="IPR023214">
    <property type="entry name" value="HAD_sf"/>
</dbReference>